<dbReference type="SMART" id="SM00726">
    <property type="entry name" value="UIM"/>
    <property type="match status" value="2"/>
</dbReference>
<evidence type="ECO:0000256" key="3">
    <source>
        <dbReference type="ARBA" id="ARBA00010130"/>
    </source>
</evidence>
<dbReference type="InterPro" id="IPR013809">
    <property type="entry name" value="ENTH"/>
</dbReference>
<dbReference type="GO" id="GO:0006897">
    <property type="term" value="P:endocytosis"/>
    <property type="evidence" value="ECO:0007669"/>
    <property type="project" value="TreeGrafter"/>
</dbReference>
<dbReference type="Gene3D" id="1.25.40.90">
    <property type="match status" value="1"/>
</dbReference>
<dbReference type="PROSITE" id="PS50330">
    <property type="entry name" value="UIM"/>
    <property type="match status" value="1"/>
</dbReference>
<dbReference type="EMBL" id="JH794030">
    <property type="protein sequence ID" value="ELQ37093.1"/>
    <property type="molecule type" value="Genomic_DNA"/>
</dbReference>
<dbReference type="InterPro" id="IPR008942">
    <property type="entry name" value="ENTH_VHS"/>
</dbReference>
<comment type="subcellular location">
    <subcellularLocation>
        <location evidence="2">Cytoplasm</location>
    </subcellularLocation>
    <subcellularLocation>
        <location evidence="1">Membrane</location>
        <topology evidence="1">Peripheral membrane protein</topology>
    </subcellularLocation>
</comment>
<dbReference type="GO" id="GO:0070530">
    <property type="term" value="F:K63-linked polyubiquitin modification-dependent protein binding"/>
    <property type="evidence" value="ECO:0007669"/>
    <property type="project" value="UniProtKB-ARBA"/>
</dbReference>
<accession>A0AA97NVE5</accession>
<protein>
    <submittedName>
        <fullName evidence="13">Epsin-1</fullName>
    </submittedName>
</protein>
<dbReference type="PROSITE" id="PS50942">
    <property type="entry name" value="ENTH"/>
    <property type="match status" value="1"/>
</dbReference>
<dbReference type="SMART" id="SM00273">
    <property type="entry name" value="ENTH"/>
    <property type="match status" value="1"/>
</dbReference>
<feature type="compositionally biased region" description="Polar residues" evidence="11">
    <location>
        <begin position="372"/>
        <end position="404"/>
    </location>
</feature>
<dbReference type="Pfam" id="PF01417">
    <property type="entry name" value="ENTH"/>
    <property type="match status" value="1"/>
</dbReference>
<keyword evidence="6" id="KW-0597">Phosphoprotein</keyword>
<proteinExistence type="inferred from homology"/>
<organism evidence="13">
    <name type="scientific">Pyricularia oryzae (strain Y34)</name>
    <name type="common">Rice blast fungus</name>
    <name type="synonym">Magnaporthe oryzae</name>
    <dbReference type="NCBI Taxonomy" id="1143189"/>
    <lineage>
        <taxon>Eukaryota</taxon>
        <taxon>Fungi</taxon>
        <taxon>Dikarya</taxon>
        <taxon>Ascomycota</taxon>
        <taxon>Pezizomycotina</taxon>
        <taxon>Sordariomycetes</taxon>
        <taxon>Sordariomycetidae</taxon>
        <taxon>Magnaporthales</taxon>
        <taxon>Pyriculariaceae</taxon>
        <taxon>Pyricularia</taxon>
    </lineage>
</organism>
<name>A0AA97NVE5_PYRO3</name>
<dbReference type="GO" id="GO:0030125">
    <property type="term" value="C:clathrin vesicle coat"/>
    <property type="evidence" value="ECO:0007669"/>
    <property type="project" value="TreeGrafter"/>
</dbReference>
<dbReference type="GO" id="GO:0007015">
    <property type="term" value="P:actin filament organization"/>
    <property type="evidence" value="ECO:0007669"/>
    <property type="project" value="TreeGrafter"/>
</dbReference>
<evidence type="ECO:0000256" key="9">
    <source>
        <dbReference type="ARBA" id="ARBA00023121"/>
    </source>
</evidence>
<dbReference type="InterPro" id="IPR003903">
    <property type="entry name" value="UIM_dom"/>
</dbReference>
<dbReference type="CDD" id="cd16991">
    <property type="entry name" value="ENTH_Ent1_Ent2"/>
    <property type="match status" value="1"/>
</dbReference>
<evidence type="ECO:0000256" key="7">
    <source>
        <dbReference type="ARBA" id="ARBA00022737"/>
    </source>
</evidence>
<dbReference type="GO" id="GO:0000147">
    <property type="term" value="P:actin cortical patch assembly"/>
    <property type="evidence" value="ECO:0007669"/>
    <property type="project" value="UniProtKB-ARBA"/>
</dbReference>
<evidence type="ECO:0000256" key="11">
    <source>
        <dbReference type="SAM" id="MobiDB-lite"/>
    </source>
</evidence>
<feature type="domain" description="ENTH" evidence="12">
    <location>
        <begin position="10"/>
        <end position="143"/>
    </location>
</feature>
<dbReference type="PANTHER" id="PTHR12276:SF110">
    <property type="entry name" value="EPSIN-1-RELATED"/>
    <property type="match status" value="1"/>
</dbReference>
<dbReference type="GO" id="GO:0005886">
    <property type="term" value="C:plasma membrane"/>
    <property type="evidence" value="ECO:0007669"/>
    <property type="project" value="TreeGrafter"/>
</dbReference>
<feature type="compositionally biased region" description="Gly residues" evidence="11">
    <location>
        <begin position="560"/>
        <end position="573"/>
    </location>
</feature>
<dbReference type="GO" id="GO:0005543">
    <property type="term" value="F:phospholipid binding"/>
    <property type="evidence" value="ECO:0007669"/>
    <property type="project" value="TreeGrafter"/>
</dbReference>
<reference evidence="13" key="1">
    <citation type="journal article" date="2012" name="PLoS Genet.">
        <title>Comparative analysis of the genomes of two field isolates of the rice blast fungus Magnaporthe oryzae.</title>
        <authorList>
            <person name="Xue M."/>
            <person name="Yang J."/>
            <person name="Li Z."/>
            <person name="Hu S."/>
            <person name="Yao N."/>
            <person name="Dean R.A."/>
            <person name="Zhao W."/>
            <person name="Shen M."/>
            <person name="Zhang H."/>
            <person name="Li C."/>
            <person name="Liu L."/>
            <person name="Cao L."/>
            <person name="Xu X."/>
            <person name="Xing Y."/>
            <person name="Hsiang T."/>
            <person name="Zhang Z."/>
            <person name="Xu J.R."/>
            <person name="Peng Y.L."/>
        </authorList>
    </citation>
    <scope>NUCLEOTIDE SEQUENCE</scope>
    <source>
        <strain evidence="13">Y34</strain>
    </source>
</reference>
<feature type="compositionally biased region" description="Low complexity" evidence="11">
    <location>
        <begin position="325"/>
        <end position="344"/>
    </location>
</feature>
<feature type="compositionally biased region" description="Polar residues" evidence="11">
    <location>
        <begin position="576"/>
        <end position="591"/>
    </location>
</feature>
<dbReference type="SUPFAM" id="SSF48464">
    <property type="entry name" value="ENTH/VHS domain"/>
    <property type="match status" value="1"/>
</dbReference>
<dbReference type="Proteomes" id="UP000011086">
    <property type="component" value="Unassembled WGS sequence"/>
</dbReference>
<feature type="region of interest" description="Disordered" evidence="11">
    <location>
        <begin position="303"/>
        <end position="473"/>
    </location>
</feature>
<keyword evidence="9" id="KW-0446">Lipid-binding</keyword>
<feature type="region of interest" description="Disordered" evidence="11">
    <location>
        <begin position="143"/>
        <end position="223"/>
    </location>
</feature>
<evidence type="ECO:0000256" key="1">
    <source>
        <dbReference type="ARBA" id="ARBA00004170"/>
    </source>
</evidence>
<dbReference type="GO" id="GO:0030276">
    <property type="term" value="F:clathrin binding"/>
    <property type="evidence" value="ECO:0007669"/>
    <property type="project" value="TreeGrafter"/>
</dbReference>
<evidence type="ECO:0000256" key="6">
    <source>
        <dbReference type="ARBA" id="ARBA00022553"/>
    </source>
</evidence>
<dbReference type="AlphaFoldDB" id="A0AA97NVE5"/>
<feature type="compositionally biased region" description="Low complexity" evidence="11">
    <location>
        <begin position="545"/>
        <end position="559"/>
    </location>
</feature>
<feature type="compositionally biased region" description="Basic and acidic residues" evidence="11">
    <location>
        <begin position="176"/>
        <end position="223"/>
    </location>
</feature>
<keyword evidence="10" id="KW-0472">Membrane</keyword>
<evidence type="ECO:0000256" key="5">
    <source>
        <dbReference type="ARBA" id="ARBA00022499"/>
    </source>
</evidence>
<evidence type="ECO:0000256" key="2">
    <source>
        <dbReference type="ARBA" id="ARBA00004496"/>
    </source>
</evidence>
<dbReference type="FunFam" id="1.25.40.90:FF:000010">
    <property type="entry name" value="EH domain binding protein"/>
    <property type="match status" value="1"/>
</dbReference>
<gene>
    <name evidence="13" type="ORF">OOU_Y34scaffold00619g67</name>
</gene>
<evidence type="ECO:0000259" key="12">
    <source>
        <dbReference type="PROSITE" id="PS50942"/>
    </source>
</evidence>
<feature type="compositionally biased region" description="Low complexity" evidence="11">
    <location>
        <begin position="442"/>
        <end position="468"/>
    </location>
</feature>
<feature type="compositionally biased region" description="Polar residues" evidence="11">
    <location>
        <begin position="303"/>
        <end position="319"/>
    </location>
</feature>
<dbReference type="PANTHER" id="PTHR12276">
    <property type="entry name" value="EPSIN/ENT-RELATED"/>
    <property type="match status" value="1"/>
</dbReference>
<feature type="compositionally biased region" description="Polar residues" evidence="11">
    <location>
        <begin position="413"/>
        <end position="441"/>
    </location>
</feature>
<keyword evidence="7" id="KW-0677">Repeat</keyword>
<evidence type="ECO:0000256" key="10">
    <source>
        <dbReference type="ARBA" id="ARBA00023136"/>
    </source>
</evidence>
<keyword evidence="8" id="KW-0832">Ubl conjugation</keyword>
<comment type="similarity">
    <text evidence="3">Belongs to the epsin family.</text>
</comment>
<evidence type="ECO:0000256" key="4">
    <source>
        <dbReference type="ARBA" id="ARBA00022490"/>
    </source>
</evidence>
<feature type="compositionally biased region" description="Basic and acidic residues" evidence="11">
    <location>
        <begin position="159"/>
        <end position="169"/>
    </location>
</feature>
<evidence type="ECO:0000256" key="8">
    <source>
        <dbReference type="ARBA" id="ARBA00022843"/>
    </source>
</evidence>
<keyword evidence="4" id="KW-0963">Cytoplasm</keyword>
<evidence type="ECO:0000313" key="13">
    <source>
        <dbReference type="EMBL" id="ELQ37093.1"/>
    </source>
</evidence>
<dbReference type="GO" id="GO:0005768">
    <property type="term" value="C:endosome"/>
    <property type="evidence" value="ECO:0007669"/>
    <property type="project" value="TreeGrafter"/>
</dbReference>
<keyword evidence="5" id="KW-1017">Isopeptide bond</keyword>
<sequence>MSRVMRSVKNVTKGYSNVQVKVREATSNDPWGPTGTQMSEIAQLTFNSSTEFYEIMDMIDKRLNDKGKNWRHVLKALKVLDYCLHEGSELVVTWGKQNIYIIRTLREFQYIDEDGRDVGQNVRVAAKELTSLLNDEERLRAERSDRRSWKSRVTGLEEYAPHHHPDHHGGPSGRGGHREPRRQMNDEDDTEYRLAIEASKHQEEEDRRKREGRQGHESDDDDLAKAIKLSKEEEDRRRRELEVAANNSSIFDEDLIQVNQQPQPTGLNQGYTQGNAVDFFANPIDQNQMQTQPTGFMNNAYTGFQPQQTGFPNGYSNQGFDPYGQQNMQQQNMQQQNMQQQNMQPFQAQPTGYNPYAQQQQQQQPPMPMQQSEPALQAGSNNPWATNNKPAQQQVPMQTGSNNPFAAKPSPFKANSMSTMSTLGSLPEQKTLSSFNSTNQTSPFQLQQQNSFSQSSSFPASPQQQTPQKELSEHEARLNQLLANGDGMDTFGNVGQTRIPAQHTAPGTFVNSAGIGAARLTADATGNNPFLRTQYTGMPNVTYGGQQQQQPQMPAATGPAGMGMGANGFGGMGQQSTNNPFAPRPQQQNGQGDLIQF</sequence>
<feature type="region of interest" description="Disordered" evidence="11">
    <location>
        <begin position="545"/>
        <end position="597"/>
    </location>
</feature>